<dbReference type="SMART" id="SM00320">
    <property type="entry name" value="WD40"/>
    <property type="match status" value="5"/>
</dbReference>
<keyword evidence="3" id="KW-0677">Repeat</keyword>
<keyword evidence="4" id="KW-0498">Mitosis</keyword>
<evidence type="ECO:0000256" key="5">
    <source>
        <dbReference type="ARBA" id="ARBA00023306"/>
    </source>
</evidence>
<dbReference type="AlphaFoldDB" id="A0A9Q5HV08"/>
<dbReference type="PROSITE" id="PS50294">
    <property type="entry name" value="WD_REPEATS_REGION"/>
    <property type="match status" value="1"/>
</dbReference>
<feature type="repeat" description="WD" evidence="6">
    <location>
        <begin position="281"/>
        <end position="313"/>
    </location>
</feature>
<keyword evidence="1 6" id="KW-0853">WD repeat</keyword>
<dbReference type="OrthoDB" id="10263272at2759"/>
<comment type="caution">
    <text evidence="9">The sequence shown here is derived from an EMBL/GenBank/DDBJ whole genome shotgun (WGS) entry which is preliminary data.</text>
</comment>
<dbReference type="InterPro" id="IPR033010">
    <property type="entry name" value="Cdc20/Fizzy"/>
</dbReference>
<name>A0A9Q5HV08_SANBA</name>
<dbReference type="Proteomes" id="UP000757232">
    <property type="component" value="Unassembled WGS sequence"/>
</dbReference>
<protein>
    <submittedName>
        <fullName evidence="9">WD40 repeat-like protein</fullName>
    </submittedName>
</protein>
<organism evidence="9 10">
    <name type="scientific">Sanghuangporus baumii</name>
    <name type="common">Phellinus baumii</name>
    <dbReference type="NCBI Taxonomy" id="108892"/>
    <lineage>
        <taxon>Eukaryota</taxon>
        <taxon>Fungi</taxon>
        <taxon>Dikarya</taxon>
        <taxon>Basidiomycota</taxon>
        <taxon>Agaricomycotina</taxon>
        <taxon>Agaricomycetes</taxon>
        <taxon>Hymenochaetales</taxon>
        <taxon>Hymenochaetaceae</taxon>
        <taxon>Sanghuangporus</taxon>
    </lineage>
</organism>
<evidence type="ECO:0000256" key="7">
    <source>
        <dbReference type="SAM" id="MobiDB-lite"/>
    </source>
</evidence>
<reference evidence="9" key="1">
    <citation type="submission" date="2016-06" db="EMBL/GenBank/DDBJ databases">
        <title>Draft Genome sequence of the fungus Inonotus baumii.</title>
        <authorList>
            <person name="Zhu H."/>
            <person name="Lin W."/>
        </authorList>
    </citation>
    <scope>NUCLEOTIDE SEQUENCE</scope>
    <source>
        <strain evidence="9">821</strain>
    </source>
</reference>
<evidence type="ECO:0000313" key="10">
    <source>
        <dbReference type="Proteomes" id="UP000757232"/>
    </source>
</evidence>
<evidence type="ECO:0000256" key="6">
    <source>
        <dbReference type="PROSITE-ProRule" id="PRU00221"/>
    </source>
</evidence>
<keyword evidence="2" id="KW-0132">Cell division</keyword>
<gene>
    <name evidence="9" type="ORF">A7U60_g6398</name>
</gene>
<dbReference type="InterPro" id="IPR015943">
    <property type="entry name" value="WD40/YVTN_repeat-like_dom_sf"/>
</dbReference>
<dbReference type="SUPFAM" id="SSF50978">
    <property type="entry name" value="WD40 repeat-like"/>
    <property type="match status" value="1"/>
</dbReference>
<dbReference type="InterPro" id="IPR001680">
    <property type="entry name" value="WD40_rpt"/>
</dbReference>
<dbReference type="Pfam" id="PF12894">
    <property type="entry name" value="ANAPC4_WD40"/>
    <property type="match status" value="1"/>
</dbReference>
<feature type="region of interest" description="Disordered" evidence="7">
    <location>
        <begin position="1"/>
        <end position="36"/>
    </location>
</feature>
<dbReference type="InterPro" id="IPR024977">
    <property type="entry name" value="Apc4-like_WD40_dom"/>
</dbReference>
<dbReference type="GO" id="GO:1990757">
    <property type="term" value="F:ubiquitin ligase activator activity"/>
    <property type="evidence" value="ECO:0007669"/>
    <property type="project" value="TreeGrafter"/>
</dbReference>
<dbReference type="GO" id="GO:0010997">
    <property type="term" value="F:anaphase-promoting complex binding"/>
    <property type="evidence" value="ECO:0007669"/>
    <property type="project" value="InterPro"/>
</dbReference>
<evidence type="ECO:0000256" key="3">
    <source>
        <dbReference type="ARBA" id="ARBA00022737"/>
    </source>
</evidence>
<dbReference type="InterPro" id="IPR036322">
    <property type="entry name" value="WD40_repeat_dom_sf"/>
</dbReference>
<dbReference type="GO" id="GO:0005680">
    <property type="term" value="C:anaphase-promoting complex"/>
    <property type="evidence" value="ECO:0007669"/>
    <property type="project" value="TreeGrafter"/>
</dbReference>
<accession>A0A9Q5HV08</accession>
<dbReference type="PANTHER" id="PTHR19918">
    <property type="entry name" value="CELL DIVISION CYCLE 20 CDC20 FIZZY -RELATED"/>
    <property type="match status" value="1"/>
</dbReference>
<dbReference type="GO" id="GO:0031145">
    <property type="term" value="P:anaphase-promoting complex-dependent catabolic process"/>
    <property type="evidence" value="ECO:0007669"/>
    <property type="project" value="TreeGrafter"/>
</dbReference>
<sequence length="519" mass="58109">MANSEEETIVRKQDTKLTPLRVRNDDRSRKRRKSSMASLAILQDEVEGPSNRRLTSRGKSLSDRFVAVASTRNIPLNVTPRSRRLAKYIGEAGDRRLSFHSENVDPSGTAQNIVPFRSVLQRLTRSLYEIPVPLPVASASTNLGRAPETCLAAPCLRDDFYSRLADWSKDNLLAVAMSCSIVYRNMQTQSISRIVSLRSDEYVSSTTWSPNSSALGIGLDNGLVRTYNPETKQLVREYKPHREKDFVGDLSWRDTNVFAAGYQSGQLRQYDIREQRGGKVLRSHRARVCGVKWNADGRFLATGGGDGVIVCWDSRCGRATPIVTVHNYDLPPPSSSDADFSPGPDIERNCAELSTLTARWRMRRHVSTVKAFAWCPWEPDMLASGGGTKDGTIRFWDVVRGRPKRTVINTHSQITSLHFSQSCREIVSTHGYAFAPVITDTVLPAPRKHSILVHNYPRGEVVGRLFDAPHGRITHSCLSPDGTKIVTCGSDDSIRIYKVFGKQEPLPREDERCLQNIIR</sequence>
<proteinExistence type="predicted"/>
<evidence type="ECO:0000256" key="4">
    <source>
        <dbReference type="ARBA" id="ARBA00022776"/>
    </source>
</evidence>
<dbReference type="PANTHER" id="PTHR19918:SF8">
    <property type="entry name" value="FI02843P"/>
    <property type="match status" value="1"/>
</dbReference>
<evidence type="ECO:0000313" key="9">
    <source>
        <dbReference type="EMBL" id="OCB86503.1"/>
    </source>
</evidence>
<evidence type="ECO:0000256" key="2">
    <source>
        <dbReference type="ARBA" id="ARBA00022618"/>
    </source>
</evidence>
<dbReference type="PROSITE" id="PS50082">
    <property type="entry name" value="WD_REPEATS_2"/>
    <property type="match status" value="1"/>
</dbReference>
<dbReference type="GO" id="GO:0051301">
    <property type="term" value="P:cell division"/>
    <property type="evidence" value="ECO:0007669"/>
    <property type="project" value="UniProtKB-KW"/>
</dbReference>
<feature type="domain" description="Anaphase-promoting complex subunit 4-like WD40" evidence="8">
    <location>
        <begin position="170"/>
        <end position="253"/>
    </location>
</feature>
<keyword evidence="10" id="KW-1185">Reference proteome</keyword>
<evidence type="ECO:0000256" key="1">
    <source>
        <dbReference type="ARBA" id="ARBA00022574"/>
    </source>
</evidence>
<keyword evidence="5" id="KW-0131">Cell cycle</keyword>
<dbReference type="Gene3D" id="2.130.10.10">
    <property type="entry name" value="YVTN repeat-like/Quinoprotein amine dehydrogenase"/>
    <property type="match status" value="2"/>
</dbReference>
<evidence type="ECO:0000259" key="8">
    <source>
        <dbReference type="Pfam" id="PF12894"/>
    </source>
</evidence>
<dbReference type="EMBL" id="LNZH02000201">
    <property type="protein sequence ID" value="OCB86503.1"/>
    <property type="molecule type" value="Genomic_DNA"/>
</dbReference>
<dbReference type="Pfam" id="PF00400">
    <property type="entry name" value="WD40"/>
    <property type="match status" value="3"/>
</dbReference>
<dbReference type="GO" id="GO:1905786">
    <property type="term" value="P:positive regulation of anaphase-promoting complex-dependent catabolic process"/>
    <property type="evidence" value="ECO:0007669"/>
    <property type="project" value="TreeGrafter"/>
</dbReference>